<feature type="domain" description="Outer membrane protein beta-barrel" evidence="3">
    <location>
        <begin position="6"/>
        <end position="176"/>
    </location>
</feature>
<feature type="chain" id="PRO_5003334405" description="Outer membrane protein beta-barrel domain-containing protein" evidence="2">
    <location>
        <begin position="20"/>
        <end position="199"/>
    </location>
</feature>
<dbReference type="Pfam" id="PF13505">
    <property type="entry name" value="OMP_b-brl"/>
    <property type="match status" value="1"/>
</dbReference>
<evidence type="ECO:0000256" key="2">
    <source>
        <dbReference type="SAM" id="SignalP"/>
    </source>
</evidence>
<evidence type="ECO:0000256" key="1">
    <source>
        <dbReference type="ARBA" id="ARBA00022729"/>
    </source>
</evidence>
<dbReference type="HOGENOM" id="CLU_1370787_0_0_6"/>
<proteinExistence type="predicted"/>
<keyword evidence="5" id="KW-1185">Reference proteome</keyword>
<name>F6CVA3_MARPP</name>
<keyword evidence="1 2" id="KW-0732">Signal</keyword>
<dbReference type="STRING" id="491952.Mar181_1166"/>
<dbReference type="Proteomes" id="UP000009230">
    <property type="component" value="Chromosome"/>
</dbReference>
<dbReference type="KEGG" id="mpc:Mar181_1166"/>
<gene>
    <name evidence="4" type="ordered locus">Mar181_1166</name>
</gene>
<feature type="signal peptide" evidence="2">
    <location>
        <begin position="1"/>
        <end position="19"/>
    </location>
</feature>
<protein>
    <recommendedName>
        <fullName evidence="3">Outer membrane protein beta-barrel domain-containing protein</fullName>
    </recommendedName>
</protein>
<dbReference type="RefSeq" id="WP_013795689.1">
    <property type="nucleotide sequence ID" value="NC_015559.1"/>
</dbReference>
<dbReference type="InterPro" id="IPR011250">
    <property type="entry name" value="OMP/PagP_B-barrel"/>
</dbReference>
<dbReference type="EMBL" id="CP002771">
    <property type="protein sequence ID" value="AEF54213.1"/>
    <property type="molecule type" value="Genomic_DNA"/>
</dbReference>
<reference evidence="4 5" key="1">
    <citation type="journal article" date="2012" name="Stand. Genomic Sci.">
        <title>Complete genome sequence of Marinomonas posidonica type strain (IVIA-Po-181(T)).</title>
        <authorList>
            <person name="Lucas-Elio P."/>
            <person name="Goodwin L."/>
            <person name="Woyke T."/>
            <person name="Pitluck S."/>
            <person name="Nolan M."/>
            <person name="Kyrpides N.C."/>
            <person name="Detter J.C."/>
            <person name="Copeland A."/>
            <person name="Lu M."/>
            <person name="Bruce D."/>
            <person name="Detter C."/>
            <person name="Tapia R."/>
            <person name="Han S."/>
            <person name="Land M.L."/>
            <person name="Ivanova N."/>
            <person name="Mikhailova N."/>
            <person name="Johnston A.W."/>
            <person name="Sanchez-Amat A."/>
        </authorList>
    </citation>
    <scope>NUCLEOTIDE SEQUENCE [LARGE SCALE GENOMIC DNA]</scope>
    <source>
        <strain evidence="5">CECT 7376 / NCIMB 14433 / IVIA-Po-181</strain>
    </source>
</reference>
<evidence type="ECO:0000313" key="4">
    <source>
        <dbReference type="EMBL" id="AEF54213.1"/>
    </source>
</evidence>
<evidence type="ECO:0000313" key="5">
    <source>
        <dbReference type="Proteomes" id="UP000009230"/>
    </source>
</evidence>
<dbReference type="InterPro" id="IPR027385">
    <property type="entry name" value="Beta-barrel_OMP"/>
</dbReference>
<organism evidence="4 5">
    <name type="scientific">Marinomonas posidonica (strain CECT 7376 / NCIMB 14433 / IVIA-Po-181)</name>
    <dbReference type="NCBI Taxonomy" id="491952"/>
    <lineage>
        <taxon>Bacteria</taxon>
        <taxon>Pseudomonadati</taxon>
        <taxon>Pseudomonadota</taxon>
        <taxon>Gammaproteobacteria</taxon>
        <taxon>Oceanospirillales</taxon>
        <taxon>Oceanospirillaceae</taxon>
        <taxon>Marinomonas</taxon>
    </lineage>
</organism>
<dbReference type="SUPFAM" id="SSF56925">
    <property type="entry name" value="OMPA-like"/>
    <property type="match status" value="1"/>
</dbReference>
<dbReference type="AlphaFoldDB" id="F6CVA3"/>
<evidence type="ECO:0000259" key="3">
    <source>
        <dbReference type="Pfam" id="PF13505"/>
    </source>
</evidence>
<dbReference type="OrthoDB" id="6104042at2"/>
<accession>F6CVA3</accession>
<sequence length="199" mass="22579">MRKIFLAFFAYLASTSLMAESKFQAGIGYSMFESTDSYSSGDYKDSIDAPLLAVRYAFSKRFAIEGEYRFSREDSCTKPDGSACNFGEQSIDVSGIDLNLLLGNHLTDEDSIYFYSGVGYFFDRWSYSGNGIDDTISGLQIPFGIGYNFKELSIEGKYIYRPYSNYRDSSFDINLSTTDTYYGNDLFINMFSLKIMYAL</sequence>
<dbReference type="Gene3D" id="2.40.160.20">
    <property type="match status" value="1"/>
</dbReference>